<dbReference type="GO" id="GO:0006508">
    <property type="term" value="P:proteolysis"/>
    <property type="evidence" value="ECO:0007669"/>
    <property type="project" value="UniProtKB-KW"/>
</dbReference>
<keyword evidence="3 6" id="KW-0732">Signal</keyword>
<dbReference type="WBParaSite" id="TCNE_0001717901-mRNA-1">
    <property type="protein sequence ID" value="TCNE_0001717901-mRNA-1"/>
    <property type="gene ID" value="TCNE_0001717901"/>
</dbReference>
<name>A0A183V8V8_TOXCA</name>
<keyword evidence="8" id="KW-1185">Reference proteome</keyword>
<dbReference type="InterPro" id="IPR029058">
    <property type="entry name" value="AB_hydrolase_fold"/>
</dbReference>
<reference evidence="9" key="1">
    <citation type="submission" date="2016-06" db="UniProtKB">
        <authorList>
            <consortium name="WormBaseParasite"/>
        </authorList>
    </citation>
    <scope>IDENTIFICATION</scope>
</reference>
<organism evidence="8 9">
    <name type="scientific">Toxocara canis</name>
    <name type="common">Canine roundworm</name>
    <dbReference type="NCBI Taxonomy" id="6265"/>
    <lineage>
        <taxon>Eukaryota</taxon>
        <taxon>Metazoa</taxon>
        <taxon>Ecdysozoa</taxon>
        <taxon>Nematoda</taxon>
        <taxon>Chromadorea</taxon>
        <taxon>Rhabditida</taxon>
        <taxon>Spirurina</taxon>
        <taxon>Ascaridomorpha</taxon>
        <taxon>Ascaridoidea</taxon>
        <taxon>Toxocaridae</taxon>
        <taxon>Toxocara</taxon>
    </lineage>
</organism>
<evidence type="ECO:0000256" key="3">
    <source>
        <dbReference type="ARBA" id="ARBA00022729"/>
    </source>
</evidence>
<comment type="similarity">
    <text evidence="1">Belongs to the peptidase S28 family.</text>
</comment>
<evidence type="ECO:0000256" key="1">
    <source>
        <dbReference type="ARBA" id="ARBA00011079"/>
    </source>
</evidence>
<keyword evidence="2" id="KW-0645">Protease</keyword>
<dbReference type="Gene3D" id="1.20.120.980">
    <property type="entry name" value="Serine carboxypeptidase S28, SKS domain"/>
    <property type="match status" value="1"/>
</dbReference>
<keyword evidence="5" id="KW-0325">Glycoprotein</keyword>
<proteinExistence type="inferred from homology"/>
<feature type="signal peptide" evidence="6">
    <location>
        <begin position="1"/>
        <end position="22"/>
    </location>
</feature>
<dbReference type="GO" id="GO:0070008">
    <property type="term" value="F:serine-type exopeptidase activity"/>
    <property type="evidence" value="ECO:0007669"/>
    <property type="project" value="InterPro"/>
</dbReference>
<evidence type="ECO:0000313" key="9">
    <source>
        <dbReference type="WBParaSite" id="TCNE_0001717901-mRNA-1"/>
    </source>
</evidence>
<reference evidence="7 8" key="2">
    <citation type="submission" date="2018-11" db="EMBL/GenBank/DDBJ databases">
        <authorList>
            <consortium name="Pathogen Informatics"/>
        </authorList>
    </citation>
    <scope>NUCLEOTIDE SEQUENCE [LARGE SCALE GENOMIC DNA]</scope>
</reference>
<dbReference type="Proteomes" id="UP000050794">
    <property type="component" value="Unassembled WGS sequence"/>
</dbReference>
<evidence type="ECO:0000256" key="2">
    <source>
        <dbReference type="ARBA" id="ARBA00022670"/>
    </source>
</evidence>
<evidence type="ECO:0000313" key="8">
    <source>
        <dbReference type="Proteomes" id="UP000050794"/>
    </source>
</evidence>
<dbReference type="Gene3D" id="3.40.50.1820">
    <property type="entry name" value="alpha/beta hydrolase"/>
    <property type="match status" value="1"/>
</dbReference>
<feature type="chain" id="PRO_5044553669" evidence="6">
    <location>
        <begin position="23"/>
        <end position="511"/>
    </location>
</feature>
<gene>
    <name evidence="7" type="ORF">TCNE_LOCUS17178</name>
</gene>
<keyword evidence="4" id="KW-0378">Hydrolase</keyword>
<sequence length="511" mass="58081">MDKSVCLLILAVICEFINPIEGRTEISQNDVSVINGLSNVIREKPLIGRNIIKQKLDHFNESDKRRWNQWFIHRKSRSQSPNGPIFLIIGGEGAADRNWLANQGLPHVLLADRMNASIYLLEHRFYGNSRPTKDLSKQSLKYLNARQAVQDIEAFVDHVNKREGLRDPKWIAVGGSYSGEIHNVLGSLAAWSREKSPRKIRAAVASSAPLLAKVDFSEFGRQVEAIVTKTDIRCAHNIKSIFRQLTEKMKTQAGRHEIVEIFRLDDSLIRPKVSVKDIQNFFFVVRNYINFIIMHSAINARMHRDVLTLRSMCDILDGVSIQSLRKVISMVMIAQGKSPNTAIDVSYDNFVKFMKNERYAQPSSQPRAWLYQNCNEFGHFATSEDRNGFFGDTIPLSFFIGRCQDVFGPEYTKERILQNIASTNTYFGGNKNFKLFVPIHLKRTLINDKGIDFFSGILCSIQATDVIFPNGSDDPWFALGVLEARGNDIIFIDGKYFRCLSSICLFTNLLG</sequence>
<dbReference type="AlphaFoldDB" id="A0A183V8V8"/>
<dbReference type="GO" id="GO:0008239">
    <property type="term" value="F:dipeptidyl-peptidase activity"/>
    <property type="evidence" value="ECO:0007669"/>
    <property type="project" value="TreeGrafter"/>
</dbReference>
<evidence type="ECO:0000256" key="5">
    <source>
        <dbReference type="ARBA" id="ARBA00023180"/>
    </source>
</evidence>
<dbReference type="SUPFAM" id="SSF53474">
    <property type="entry name" value="alpha/beta-Hydrolases"/>
    <property type="match status" value="1"/>
</dbReference>
<dbReference type="EMBL" id="UYWY01024215">
    <property type="protein sequence ID" value="VDM48499.1"/>
    <property type="molecule type" value="Genomic_DNA"/>
</dbReference>
<dbReference type="Pfam" id="PF05577">
    <property type="entry name" value="Peptidase_S28"/>
    <property type="match status" value="1"/>
</dbReference>
<evidence type="ECO:0000256" key="6">
    <source>
        <dbReference type="SAM" id="SignalP"/>
    </source>
</evidence>
<dbReference type="InterPro" id="IPR008758">
    <property type="entry name" value="Peptidase_S28"/>
</dbReference>
<dbReference type="PANTHER" id="PTHR11010">
    <property type="entry name" value="PROTEASE S28 PRO-X CARBOXYPEPTIDASE-RELATED"/>
    <property type="match status" value="1"/>
</dbReference>
<dbReference type="PANTHER" id="PTHR11010:SF117">
    <property type="entry name" value="SERINE PROTEASE 16"/>
    <property type="match status" value="1"/>
</dbReference>
<accession>A0A183V8V8</accession>
<evidence type="ECO:0000313" key="7">
    <source>
        <dbReference type="EMBL" id="VDM48499.1"/>
    </source>
</evidence>
<protein>
    <submittedName>
        <fullName evidence="9">Serine protease K12H4.7</fullName>
    </submittedName>
</protein>
<evidence type="ECO:0000256" key="4">
    <source>
        <dbReference type="ARBA" id="ARBA00022801"/>
    </source>
</evidence>
<dbReference type="InterPro" id="IPR042269">
    <property type="entry name" value="Ser_carbopepase_S28_SKS"/>
</dbReference>